<dbReference type="Pfam" id="PF08263">
    <property type="entry name" value="LRRNT_2"/>
    <property type="match status" value="1"/>
</dbReference>
<keyword evidence="3" id="KW-0732">Signal</keyword>
<keyword evidence="9" id="KW-1185">Reference proteome</keyword>
<dbReference type="Proteomes" id="UP000283530">
    <property type="component" value="Unassembled WGS sequence"/>
</dbReference>
<comment type="caution">
    <text evidence="8">The sequence shown here is derived from an EMBL/GenBank/DDBJ whole genome shotgun (WGS) entry which is preliminary data.</text>
</comment>
<dbReference type="STRING" id="337451.A0A3S3NZP3"/>
<keyword evidence="8" id="KW-0808">Transferase</keyword>
<keyword evidence="8" id="KW-0675">Receptor</keyword>
<dbReference type="InterPro" id="IPR013210">
    <property type="entry name" value="LRR_N_plant-typ"/>
</dbReference>
<name>A0A3S3NZP3_9MAGN</name>
<dbReference type="FunFam" id="3.80.10.10:FF:000400">
    <property type="entry name" value="Nuclear pore complex protein NUP107"/>
    <property type="match status" value="1"/>
</dbReference>
<evidence type="ECO:0000313" key="8">
    <source>
        <dbReference type="EMBL" id="RWR97571.1"/>
    </source>
</evidence>
<dbReference type="GO" id="GO:0016301">
    <property type="term" value="F:kinase activity"/>
    <property type="evidence" value="ECO:0007669"/>
    <property type="project" value="UniProtKB-KW"/>
</dbReference>
<proteinExistence type="predicted"/>
<protein>
    <submittedName>
        <fullName evidence="8">MDIS1-interacting receptor like kinase 2-like protein</fullName>
    </submittedName>
</protein>
<dbReference type="EMBL" id="QPKB01000014">
    <property type="protein sequence ID" value="RWR97571.1"/>
    <property type="molecule type" value="Genomic_DNA"/>
</dbReference>
<evidence type="ECO:0000256" key="5">
    <source>
        <dbReference type="ARBA" id="ARBA00023136"/>
    </source>
</evidence>
<feature type="domain" description="Disease resistance R13L4/SHOC-2-like LRR" evidence="7">
    <location>
        <begin position="58"/>
        <end position="187"/>
    </location>
</feature>
<dbReference type="InterPro" id="IPR055414">
    <property type="entry name" value="LRR_R13L4/SHOC2-like"/>
</dbReference>
<evidence type="ECO:0000256" key="4">
    <source>
        <dbReference type="ARBA" id="ARBA00022737"/>
    </source>
</evidence>
<dbReference type="InterPro" id="IPR053211">
    <property type="entry name" value="DNA_repair-toleration"/>
</dbReference>
<evidence type="ECO:0000259" key="7">
    <source>
        <dbReference type="Pfam" id="PF23598"/>
    </source>
</evidence>
<dbReference type="PANTHER" id="PTHR48060">
    <property type="entry name" value="DNA DAMAGE-REPAIR/TOLERATION PROTEIN DRT100"/>
    <property type="match status" value="1"/>
</dbReference>
<keyword evidence="2" id="KW-0433">Leucine-rich repeat</keyword>
<dbReference type="Gene3D" id="3.80.10.10">
    <property type="entry name" value="Ribonuclease Inhibitor"/>
    <property type="match status" value="2"/>
</dbReference>
<evidence type="ECO:0000259" key="6">
    <source>
        <dbReference type="Pfam" id="PF08263"/>
    </source>
</evidence>
<dbReference type="Pfam" id="PF23598">
    <property type="entry name" value="LRR_14"/>
    <property type="match status" value="1"/>
</dbReference>
<evidence type="ECO:0000313" key="9">
    <source>
        <dbReference type="Proteomes" id="UP000283530"/>
    </source>
</evidence>
<evidence type="ECO:0000256" key="3">
    <source>
        <dbReference type="ARBA" id="ARBA00022729"/>
    </source>
</evidence>
<dbReference type="OrthoDB" id="1935138at2759"/>
<dbReference type="GO" id="GO:0016020">
    <property type="term" value="C:membrane"/>
    <property type="evidence" value="ECO:0007669"/>
    <property type="project" value="UniProtKB-SubCell"/>
</dbReference>
<feature type="domain" description="Leucine-rich repeat-containing N-terminal plant-type" evidence="6">
    <location>
        <begin position="6"/>
        <end position="54"/>
    </location>
</feature>
<keyword evidence="4" id="KW-0677">Repeat</keyword>
<keyword evidence="5" id="KW-0472">Membrane</keyword>
<gene>
    <name evidence="8" type="ORF">CKAN_02701300</name>
</gene>
<dbReference type="PANTHER" id="PTHR48060:SF24">
    <property type="entry name" value="NON-SPECIFIC SERINE_THREONINE PROTEIN KINASE"/>
    <property type="match status" value="1"/>
</dbReference>
<dbReference type="AlphaFoldDB" id="A0A3S3NZP3"/>
<reference evidence="8 9" key="1">
    <citation type="journal article" date="2019" name="Nat. Plants">
        <title>Stout camphor tree genome fills gaps in understanding of flowering plant genome evolution.</title>
        <authorList>
            <person name="Chaw S.M."/>
            <person name="Liu Y.C."/>
            <person name="Wu Y.W."/>
            <person name="Wang H.Y."/>
            <person name="Lin C.I."/>
            <person name="Wu C.S."/>
            <person name="Ke H.M."/>
            <person name="Chang L.Y."/>
            <person name="Hsu C.Y."/>
            <person name="Yang H.T."/>
            <person name="Sudianto E."/>
            <person name="Hsu M.H."/>
            <person name="Wu K.P."/>
            <person name="Wang L.N."/>
            <person name="Leebens-Mack J.H."/>
            <person name="Tsai I.J."/>
        </authorList>
    </citation>
    <scope>NUCLEOTIDE SEQUENCE [LARGE SCALE GENOMIC DNA]</scope>
    <source>
        <strain evidence="9">cv. Chaw 1501</strain>
        <tissue evidence="8">Young leaves</tissue>
    </source>
</reference>
<accession>A0A3S3NZP3</accession>
<evidence type="ECO:0000256" key="2">
    <source>
        <dbReference type="ARBA" id="ARBA00022614"/>
    </source>
</evidence>
<dbReference type="SUPFAM" id="SSF52058">
    <property type="entry name" value="L domain-like"/>
    <property type="match status" value="1"/>
</dbReference>
<dbReference type="InterPro" id="IPR032675">
    <property type="entry name" value="LRR_dom_sf"/>
</dbReference>
<organism evidence="8 9">
    <name type="scientific">Cinnamomum micranthum f. kanehirae</name>
    <dbReference type="NCBI Taxonomy" id="337451"/>
    <lineage>
        <taxon>Eukaryota</taxon>
        <taxon>Viridiplantae</taxon>
        <taxon>Streptophyta</taxon>
        <taxon>Embryophyta</taxon>
        <taxon>Tracheophyta</taxon>
        <taxon>Spermatophyta</taxon>
        <taxon>Magnoliopsida</taxon>
        <taxon>Magnoliidae</taxon>
        <taxon>Laurales</taxon>
        <taxon>Lauraceae</taxon>
        <taxon>Cinnamomum</taxon>
    </lineage>
</organism>
<keyword evidence="8" id="KW-0418">Kinase</keyword>
<sequence length="195" mass="21663">MTQEAAEAHTLLTRKASLENHSLLHSWSLHNNNNATYRESKRNTPCNWFGITCNVVGKVREINLFDANLRGKLDNFSFSSFPDLTILNLSSNALHGTIPAHIGTLTKLKILDLSMNRFFNVLPLSLGNLTQLTTLYIIENSISGTIPQEIGYLKNLMELGLSSNFLTGSIPPSLGHLMKLTTLYLHRNNISGCIP</sequence>
<comment type="subcellular location">
    <subcellularLocation>
        <location evidence="1">Membrane</location>
    </subcellularLocation>
</comment>
<evidence type="ECO:0000256" key="1">
    <source>
        <dbReference type="ARBA" id="ARBA00004370"/>
    </source>
</evidence>